<evidence type="ECO:0000313" key="3">
    <source>
        <dbReference type="Proteomes" id="UP000366819"/>
    </source>
</evidence>
<evidence type="ECO:0000256" key="1">
    <source>
        <dbReference type="SAM" id="MobiDB-lite"/>
    </source>
</evidence>
<accession>A0A5E4VZT8</accession>
<sequence>MSHFGDGLPHLAAYVRHTRLQKTTDRRGIGHANRETADRVSVVRFAPVREPPGVYVGRAHTAHLLPAQITRSSRNQVAQVIKITLSATVPHFEATRCGHSVVQRSGRVNRFRVRSAPCARQAHNSTNYVGILINSRRTSTIRAARRCHRRIRLMAPSRLRKTSERIDENFSSSATGCRGSMSAETREGSRHRTSAGA</sequence>
<dbReference type="AlphaFoldDB" id="A0A5E4VZT8"/>
<dbReference type="Proteomes" id="UP000366819">
    <property type="component" value="Unassembled WGS sequence"/>
</dbReference>
<feature type="region of interest" description="Disordered" evidence="1">
    <location>
        <begin position="164"/>
        <end position="197"/>
    </location>
</feature>
<evidence type="ECO:0000313" key="2">
    <source>
        <dbReference type="EMBL" id="VVE16814.1"/>
    </source>
</evidence>
<protein>
    <submittedName>
        <fullName evidence="2">Uncharacterized protein</fullName>
    </submittedName>
</protein>
<proteinExistence type="predicted"/>
<name>A0A5E4VZT8_9BURK</name>
<dbReference type="EMBL" id="CABPSN010000004">
    <property type="protein sequence ID" value="VVE16814.1"/>
    <property type="molecule type" value="Genomic_DNA"/>
</dbReference>
<reference evidence="2 3" key="1">
    <citation type="submission" date="2019-08" db="EMBL/GenBank/DDBJ databases">
        <authorList>
            <person name="Peeters C."/>
        </authorList>
    </citation>
    <scope>NUCLEOTIDE SEQUENCE [LARGE SCALE GENOMIC DNA]</scope>
    <source>
        <strain evidence="2 3">LMG 31011</strain>
    </source>
</reference>
<keyword evidence="3" id="KW-1185">Reference proteome</keyword>
<gene>
    <name evidence="2" type="ORF">PAQ31011_02941</name>
</gene>
<organism evidence="2 3">
    <name type="scientific">Pandoraea aquatica</name>
    <dbReference type="NCBI Taxonomy" id="2508290"/>
    <lineage>
        <taxon>Bacteria</taxon>
        <taxon>Pseudomonadati</taxon>
        <taxon>Pseudomonadota</taxon>
        <taxon>Betaproteobacteria</taxon>
        <taxon>Burkholderiales</taxon>
        <taxon>Burkholderiaceae</taxon>
        <taxon>Pandoraea</taxon>
    </lineage>
</organism>